<dbReference type="SMART" id="SM00304">
    <property type="entry name" value="HAMP"/>
    <property type="match status" value="1"/>
</dbReference>
<keyword evidence="13" id="KW-1185">Reference proteome</keyword>
<dbReference type="CDD" id="cd11386">
    <property type="entry name" value="MCP_signal"/>
    <property type="match status" value="1"/>
</dbReference>
<dbReference type="Pfam" id="PF00672">
    <property type="entry name" value="HAMP"/>
    <property type="match status" value="1"/>
</dbReference>
<dbReference type="Gene3D" id="3.30.450.20">
    <property type="entry name" value="PAS domain"/>
    <property type="match status" value="1"/>
</dbReference>
<dbReference type="KEGG" id="pef:A7E78_07925"/>
<name>A0A1L3GPA4_9BACT</name>
<sequence length="702" mass="73586">MFKMKLRGRFLLPTLTVIAVGMLVATVLSYRSSKSAIQDAMTGQIVQIAASISNQIEAWIGDLQVDIEALRVANESSFVAAVTSNNIDASQVSGKGMRDFAQKYSYYEFLALADASGQTVAASDSSLVGQVNVADRDYFKKALSGRSAISDVLASKVTGKPICVLALPIAQAGKVLGVLYGAVDLTSFSSRVIDPVKVGQEGYAYLMARNGLVAAHPDKNAILVTNFQDLDWGKKIAEMKTGLLTYTFNDMEKLVAFSTDNLTGWTVGVGASTNDIFASAREIRNENILIAVLVISIATLVIVLVVNPIVRSLKSGVEFAETVRAGDLSKRLNLKRNDEIGQLASALDSMAEGLHQKAQVAEAIAGGDLTVEVPVASEQDHLGRALKGMVANLAALIGQIQLSGEQIASGSVQVSDSSQSLSQGATESAASLEEIAASMTELASQTRLNAENAAQANQLVGSAKNVAEQGNQQMQGMVSAMADINQAGQNISKIIRVIDEIAFQTNLLALNAAVEAARAGQHGKGFAVVAEEVRNLAARSAQAAKETEELIDGSVAKAKDGAAVADETAASLQGIVNEISKVTDLVGEIAAASNEQSEGIGQINQGLGQIDQVTQQNTANAEESAAAAEELSAQAEQMRGMLGRFKLAQANTASALPTPKGGAAWQSNEPQVPMAIAARTMLPQPADPSEMIALDSSEFGRY</sequence>
<dbReference type="PANTHER" id="PTHR43531">
    <property type="entry name" value="PROTEIN ICFG"/>
    <property type="match status" value="1"/>
</dbReference>
<gene>
    <name evidence="12" type="ORF">A7E78_07925</name>
</gene>
<dbReference type="FunFam" id="1.10.287.950:FF:000001">
    <property type="entry name" value="Methyl-accepting chemotaxis sensory transducer"/>
    <property type="match status" value="1"/>
</dbReference>
<comment type="similarity">
    <text evidence="7">Belongs to the methyl-accepting chemotaxis (MCP) protein family.</text>
</comment>
<keyword evidence="5 9" id="KW-1133">Transmembrane helix</keyword>
<feature type="transmembrane region" description="Helical" evidence="9">
    <location>
        <begin position="288"/>
        <end position="310"/>
    </location>
</feature>
<dbReference type="Proteomes" id="UP000182517">
    <property type="component" value="Chromosome"/>
</dbReference>
<dbReference type="Gene3D" id="1.10.287.950">
    <property type="entry name" value="Methyl-accepting chemotaxis protein"/>
    <property type="match status" value="1"/>
</dbReference>
<dbReference type="Gene3D" id="6.10.340.10">
    <property type="match status" value="1"/>
</dbReference>
<evidence type="ECO:0000256" key="3">
    <source>
        <dbReference type="ARBA" id="ARBA00022481"/>
    </source>
</evidence>
<dbReference type="InterPro" id="IPR029151">
    <property type="entry name" value="Sensor-like_sf"/>
</dbReference>
<dbReference type="CDD" id="cd06225">
    <property type="entry name" value="HAMP"/>
    <property type="match status" value="2"/>
</dbReference>
<dbReference type="GO" id="GO:0007165">
    <property type="term" value="P:signal transduction"/>
    <property type="evidence" value="ECO:0007669"/>
    <property type="project" value="UniProtKB-KW"/>
</dbReference>
<dbReference type="PANTHER" id="PTHR43531:SF14">
    <property type="entry name" value="METHYL-ACCEPTING CHEMOTAXIS PROTEIN I-RELATED"/>
    <property type="match status" value="1"/>
</dbReference>
<feature type="domain" description="HAMP" evidence="11">
    <location>
        <begin position="360"/>
        <end position="398"/>
    </location>
</feature>
<dbReference type="CDD" id="cd12914">
    <property type="entry name" value="PDC1_DGC_like"/>
    <property type="match status" value="1"/>
</dbReference>
<dbReference type="GO" id="GO:0004888">
    <property type="term" value="F:transmembrane signaling receptor activity"/>
    <property type="evidence" value="ECO:0007669"/>
    <property type="project" value="TreeGrafter"/>
</dbReference>
<evidence type="ECO:0008006" key="14">
    <source>
        <dbReference type="Google" id="ProtNLM"/>
    </source>
</evidence>
<dbReference type="OrthoDB" id="9765170at2"/>
<evidence type="ECO:0000259" key="10">
    <source>
        <dbReference type="PROSITE" id="PS50111"/>
    </source>
</evidence>
<dbReference type="AlphaFoldDB" id="A0A1L3GPA4"/>
<evidence type="ECO:0000256" key="2">
    <source>
        <dbReference type="ARBA" id="ARBA00022475"/>
    </source>
</evidence>
<evidence type="ECO:0000256" key="4">
    <source>
        <dbReference type="ARBA" id="ARBA00022692"/>
    </source>
</evidence>
<organism evidence="12 13">
    <name type="scientific">Syntrophotalea acetylenivorans</name>
    <dbReference type="NCBI Taxonomy" id="1842532"/>
    <lineage>
        <taxon>Bacteria</taxon>
        <taxon>Pseudomonadati</taxon>
        <taxon>Thermodesulfobacteriota</taxon>
        <taxon>Desulfuromonadia</taxon>
        <taxon>Desulfuromonadales</taxon>
        <taxon>Syntrophotaleaceae</taxon>
        <taxon>Syntrophotalea</taxon>
    </lineage>
</organism>
<keyword evidence="4 9" id="KW-0812">Transmembrane</keyword>
<comment type="subcellular location">
    <subcellularLocation>
        <location evidence="1">Cell membrane</location>
        <topology evidence="1">Multi-pass membrane protein</topology>
    </subcellularLocation>
</comment>
<reference evidence="12 13" key="1">
    <citation type="journal article" date="2017" name="Genome Announc.">
        <title>Complete Genome Sequences of Two Acetylene-Fermenting Pelobacter acetylenicus Strains.</title>
        <authorList>
            <person name="Sutton J.M."/>
            <person name="Baesman S.M."/>
            <person name="Fierst J.L."/>
            <person name="Poret-Peterson A.T."/>
            <person name="Oremland R.S."/>
            <person name="Dunlap D.S."/>
            <person name="Akob D.M."/>
        </authorList>
    </citation>
    <scope>NUCLEOTIDE SEQUENCE [LARGE SCALE GENOMIC DNA]</scope>
    <source>
        <strain evidence="12 13">SFB93</strain>
    </source>
</reference>
<dbReference type="EMBL" id="CP015519">
    <property type="protein sequence ID" value="APG27769.1"/>
    <property type="molecule type" value="Genomic_DNA"/>
</dbReference>
<dbReference type="PROSITE" id="PS50885">
    <property type="entry name" value="HAMP"/>
    <property type="match status" value="2"/>
</dbReference>
<keyword evidence="2" id="KW-1003">Cell membrane</keyword>
<dbReference type="SUPFAM" id="SSF103190">
    <property type="entry name" value="Sensory domain-like"/>
    <property type="match status" value="1"/>
</dbReference>
<dbReference type="PROSITE" id="PS50111">
    <property type="entry name" value="CHEMOTAXIS_TRANSDUC_2"/>
    <property type="match status" value="1"/>
</dbReference>
<dbReference type="Pfam" id="PF00015">
    <property type="entry name" value="MCPsignal"/>
    <property type="match status" value="1"/>
</dbReference>
<dbReference type="Pfam" id="PF02743">
    <property type="entry name" value="dCache_1"/>
    <property type="match status" value="1"/>
</dbReference>
<evidence type="ECO:0000256" key="8">
    <source>
        <dbReference type="PROSITE-ProRule" id="PRU00284"/>
    </source>
</evidence>
<accession>A0A1L3GPA4</accession>
<dbReference type="InterPro" id="IPR033479">
    <property type="entry name" value="dCache_1"/>
</dbReference>
<evidence type="ECO:0000256" key="6">
    <source>
        <dbReference type="ARBA" id="ARBA00023136"/>
    </source>
</evidence>
<evidence type="ECO:0000313" key="13">
    <source>
        <dbReference type="Proteomes" id="UP000182517"/>
    </source>
</evidence>
<evidence type="ECO:0000256" key="1">
    <source>
        <dbReference type="ARBA" id="ARBA00004651"/>
    </source>
</evidence>
<feature type="domain" description="HAMP" evidence="11">
    <location>
        <begin position="307"/>
        <end position="359"/>
    </location>
</feature>
<evidence type="ECO:0000256" key="5">
    <source>
        <dbReference type="ARBA" id="ARBA00022989"/>
    </source>
</evidence>
<dbReference type="SUPFAM" id="SSF58104">
    <property type="entry name" value="Methyl-accepting chemotaxis protein (MCP) signaling domain"/>
    <property type="match status" value="1"/>
</dbReference>
<keyword evidence="8" id="KW-0807">Transducer</keyword>
<keyword evidence="6 9" id="KW-0472">Membrane</keyword>
<dbReference type="InterPro" id="IPR051310">
    <property type="entry name" value="MCP_chemotaxis"/>
</dbReference>
<dbReference type="SMART" id="SM00283">
    <property type="entry name" value="MA"/>
    <property type="match status" value="1"/>
</dbReference>
<evidence type="ECO:0000313" key="12">
    <source>
        <dbReference type="EMBL" id="APG27769.1"/>
    </source>
</evidence>
<dbReference type="GO" id="GO:0006935">
    <property type="term" value="P:chemotaxis"/>
    <property type="evidence" value="ECO:0007669"/>
    <property type="project" value="UniProtKB-KW"/>
</dbReference>
<dbReference type="CDD" id="cd12912">
    <property type="entry name" value="PDC2_MCP_like"/>
    <property type="match status" value="1"/>
</dbReference>
<dbReference type="InterPro" id="IPR003660">
    <property type="entry name" value="HAMP_dom"/>
</dbReference>
<feature type="domain" description="Methyl-accepting transducer" evidence="10">
    <location>
        <begin position="403"/>
        <end position="632"/>
    </location>
</feature>
<dbReference type="InterPro" id="IPR004089">
    <property type="entry name" value="MCPsignal_dom"/>
</dbReference>
<dbReference type="GO" id="GO:0005886">
    <property type="term" value="C:plasma membrane"/>
    <property type="evidence" value="ECO:0007669"/>
    <property type="project" value="UniProtKB-SubCell"/>
</dbReference>
<dbReference type="STRING" id="1842532.A7E78_07925"/>
<protein>
    <recommendedName>
        <fullName evidence="14">Methyl-accepting chemotaxis protein</fullName>
    </recommendedName>
</protein>
<keyword evidence="3" id="KW-0488">Methylation</keyword>
<evidence type="ECO:0000256" key="7">
    <source>
        <dbReference type="ARBA" id="ARBA00029447"/>
    </source>
</evidence>
<dbReference type="RefSeq" id="WP_072283736.1">
    <property type="nucleotide sequence ID" value="NZ_CP015519.1"/>
</dbReference>
<proteinExistence type="inferred from homology"/>
<evidence type="ECO:0000256" key="9">
    <source>
        <dbReference type="SAM" id="Phobius"/>
    </source>
</evidence>
<evidence type="ECO:0000259" key="11">
    <source>
        <dbReference type="PROSITE" id="PS50885"/>
    </source>
</evidence>